<evidence type="ECO:0000256" key="1">
    <source>
        <dbReference type="ARBA" id="ARBA00001974"/>
    </source>
</evidence>
<comment type="catalytic activity">
    <reaction evidence="10">
        <text>2 reduced [2Fe-2S]-[ferredoxin] + NADP(+) + H(+) = 2 oxidized [2Fe-2S]-[ferredoxin] + NADPH</text>
        <dbReference type="Rhea" id="RHEA:20125"/>
        <dbReference type="Rhea" id="RHEA-COMP:10000"/>
        <dbReference type="Rhea" id="RHEA-COMP:10001"/>
        <dbReference type="ChEBI" id="CHEBI:15378"/>
        <dbReference type="ChEBI" id="CHEBI:33737"/>
        <dbReference type="ChEBI" id="CHEBI:33738"/>
        <dbReference type="ChEBI" id="CHEBI:57783"/>
        <dbReference type="ChEBI" id="CHEBI:58349"/>
        <dbReference type="EC" id="1.18.1.2"/>
    </reaction>
</comment>
<dbReference type="InterPro" id="IPR055275">
    <property type="entry name" value="Ferredox_Rdtase"/>
</dbReference>
<dbReference type="AlphaFoldDB" id="A0A291RPM3"/>
<dbReference type="RefSeq" id="WP_098696253.1">
    <property type="nucleotide sequence ID" value="NZ_CP023778.1"/>
</dbReference>
<reference evidence="13 14" key="1">
    <citation type="submission" date="2017-10" db="EMBL/GenBank/DDBJ databases">
        <title>Comparative genomics between pathogenic Norcardia.</title>
        <authorList>
            <person name="Zeng L."/>
        </authorList>
    </citation>
    <scope>NUCLEOTIDE SEQUENCE [LARGE SCALE GENOMIC DNA]</scope>
    <source>
        <strain evidence="13 14">NC_YFY_NT001</strain>
    </source>
</reference>
<dbReference type="GO" id="GO:0004324">
    <property type="term" value="F:ferredoxin-NADP+ reductase activity"/>
    <property type="evidence" value="ECO:0007669"/>
    <property type="project" value="UniProtKB-EC"/>
</dbReference>
<dbReference type="EC" id="1.18.1.2" evidence="2"/>
<dbReference type="Gene3D" id="3.30.70.20">
    <property type="match status" value="1"/>
</dbReference>
<protein>
    <recommendedName>
        <fullName evidence="2">ferredoxin--NADP(+) reductase</fullName>
        <ecNumber evidence="2">1.18.1.2</ecNumber>
    </recommendedName>
</protein>
<dbReference type="Gene3D" id="3.40.50.720">
    <property type="entry name" value="NAD(P)-binding Rossmann-like Domain"/>
    <property type="match status" value="1"/>
</dbReference>
<keyword evidence="9" id="KW-0411">Iron-sulfur</keyword>
<dbReference type="Pfam" id="PF00037">
    <property type="entry name" value="Fer4"/>
    <property type="match status" value="1"/>
</dbReference>
<evidence type="ECO:0000256" key="6">
    <source>
        <dbReference type="ARBA" id="ARBA00022857"/>
    </source>
</evidence>
<evidence type="ECO:0000256" key="4">
    <source>
        <dbReference type="ARBA" id="ARBA00022723"/>
    </source>
</evidence>
<name>A0A291RPM3_9NOCA</name>
<evidence type="ECO:0000256" key="7">
    <source>
        <dbReference type="ARBA" id="ARBA00023002"/>
    </source>
</evidence>
<dbReference type="SUPFAM" id="SSF54862">
    <property type="entry name" value="4Fe-4S ferredoxins"/>
    <property type="match status" value="1"/>
</dbReference>
<dbReference type="KEGG" id="ntp:CRH09_26620"/>
<accession>A0A291RPM3</accession>
<keyword evidence="3" id="KW-0285">Flavoprotein</keyword>
<proteinExistence type="predicted"/>
<dbReference type="InterPro" id="IPR036188">
    <property type="entry name" value="FAD/NAD-bd_sf"/>
</dbReference>
<evidence type="ECO:0000256" key="11">
    <source>
        <dbReference type="SAM" id="MobiDB-lite"/>
    </source>
</evidence>
<gene>
    <name evidence="13" type="ORF">CRH09_26620</name>
</gene>
<evidence type="ECO:0000259" key="12">
    <source>
        <dbReference type="PROSITE" id="PS51379"/>
    </source>
</evidence>
<dbReference type="InterPro" id="IPR017896">
    <property type="entry name" value="4Fe4S_Fe-S-bd"/>
</dbReference>
<comment type="cofactor">
    <cofactor evidence="1">
        <name>FAD</name>
        <dbReference type="ChEBI" id="CHEBI:57692"/>
    </cofactor>
</comment>
<keyword evidence="5" id="KW-0274">FAD</keyword>
<evidence type="ECO:0000256" key="9">
    <source>
        <dbReference type="ARBA" id="ARBA00023014"/>
    </source>
</evidence>
<dbReference type="Proteomes" id="UP000221961">
    <property type="component" value="Chromosome"/>
</dbReference>
<dbReference type="SUPFAM" id="SSF51971">
    <property type="entry name" value="Nucleotide-binding domain"/>
    <property type="match status" value="1"/>
</dbReference>
<dbReference type="PANTHER" id="PTHR48467:SF1">
    <property type="entry name" value="GLUTAMATE SYNTHASE 1 [NADH], CHLOROPLASTIC-LIKE"/>
    <property type="match status" value="1"/>
</dbReference>
<dbReference type="CDD" id="cd04410">
    <property type="entry name" value="DMSOR_beta-like"/>
    <property type="match status" value="1"/>
</dbReference>
<sequence>MAYVITQPCCNDASCIPECPVDCIRPTPDQPEFATTEMLYIDPATCIDCGSCVDACPVDAIYSEDDLPETMRRYTRINADYFLRHPLQPDITSPLPSTRSLPKGHETLRVAIVGAGPSACYAAHELLKRGNVEINVLERLPTPWGLVRAGVAPDHPKTKRITELFESIFATEAVQCYLNVTVGTHVSLAELLNHHHAVIYAVGASASRRLGIPGEELPGSHSAIEFVAWYNGHPDYADHAFDLSGKRAVIVGNGNVALDVARILTTDPAELSTTDIADYALEALRHSNIREIVILGRRTPVQASYTCSEFLALGYLPDVEIVLDESEIILDPASQAVIDDPAVEPSQLLKLRLAQEYARGEITTPRGHKRIVLRYLVSPVAYHGQSHIEAIEIARNEMLIDHGEPIARPTRRIGILDTSLVLRSIGHRGEPITDLPFDERRGVVPNEHGRVLGADHRPMVGVYVTGWIKRGARGVLGANRADAEETIEQLVADFVSGALTTPSKRRAALTDLLAKRQPDMINRAGWQAIDAAERAEGAATGRPRVKLTSINALVHAARRRGGTPHATVSAPPSGGTTE</sequence>
<evidence type="ECO:0000313" key="14">
    <source>
        <dbReference type="Proteomes" id="UP000221961"/>
    </source>
</evidence>
<feature type="region of interest" description="Disordered" evidence="11">
    <location>
        <begin position="559"/>
        <end position="578"/>
    </location>
</feature>
<keyword evidence="4" id="KW-0479">Metal-binding</keyword>
<dbReference type="InterPro" id="IPR023753">
    <property type="entry name" value="FAD/NAD-binding_dom"/>
</dbReference>
<evidence type="ECO:0000256" key="10">
    <source>
        <dbReference type="ARBA" id="ARBA00047776"/>
    </source>
</evidence>
<keyword evidence="6" id="KW-0521">NADP</keyword>
<evidence type="ECO:0000256" key="3">
    <source>
        <dbReference type="ARBA" id="ARBA00022630"/>
    </source>
</evidence>
<evidence type="ECO:0000256" key="5">
    <source>
        <dbReference type="ARBA" id="ARBA00022827"/>
    </source>
</evidence>
<dbReference type="Pfam" id="PF07992">
    <property type="entry name" value="Pyr_redox_2"/>
    <property type="match status" value="1"/>
</dbReference>
<dbReference type="PRINTS" id="PR00419">
    <property type="entry name" value="ADXRDTASE"/>
</dbReference>
<dbReference type="PANTHER" id="PTHR48467">
    <property type="entry name" value="GLUTAMATE SYNTHASE 1 [NADH], CHLOROPLASTIC-LIKE"/>
    <property type="match status" value="1"/>
</dbReference>
<feature type="domain" description="4Fe-4S ferredoxin-type" evidence="12">
    <location>
        <begin position="37"/>
        <end position="66"/>
    </location>
</feature>
<dbReference type="GO" id="GO:0046872">
    <property type="term" value="F:metal ion binding"/>
    <property type="evidence" value="ECO:0007669"/>
    <property type="project" value="UniProtKB-KW"/>
</dbReference>
<keyword evidence="8" id="KW-0408">Iron</keyword>
<dbReference type="Gene3D" id="3.50.50.60">
    <property type="entry name" value="FAD/NAD(P)-binding domain"/>
    <property type="match status" value="1"/>
</dbReference>
<keyword evidence="7" id="KW-0560">Oxidoreductase</keyword>
<organism evidence="13 14">
    <name type="scientific">Nocardia terpenica</name>
    <dbReference type="NCBI Taxonomy" id="455432"/>
    <lineage>
        <taxon>Bacteria</taxon>
        <taxon>Bacillati</taxon>
        <taxon>Actinomycetota</taxon>
        <taxon>Actinomycetes</taxon>
        <taxon>Mycobacteriales</taxon>
        <taxon>Nocardiaceae</taxon>
        <taxon>Nocardia</taxon>
    </lineage>
</organism>
<dbReference type="GeneID" id="88360897"/>
<dbReference type="GO" id="GO:0051536">
    <property type="term" value="F:iron-sulfur cluster binding"/>
    <property type="evidence" value="ECO:0007669"/>
    <property type="project" value="UniProtKB-KW"/>
</dbReference>
<dbReference type="EMBL" id="CP023778">
    <property type="protein sequence ID" value="ATL69218.1"/>
    <property type="molecule type" value="Genomic_DNA"/>
</dbReference>
<evidence type="ECO:0000256" key="2">
    <source>
        <dbReference type="ARBA" id="ARBA00013223"/>
    </source>
</evidence>
<evidence type="ECO:0000256" key="8">
    <source>
        <dbReference type="ARBA" id="ARBA00023004"/>
    </source>
</evidence>
<evidence type="ECO:0000313" key="13">
    <source>
        <dbReference type="EMBL" id="ATL69218.1"/>
    </source>
</evidence>
<dbReference type="PROSITE" id="PS51379">
    <property type="entry name" value="4FE4S_FER_2"/>
    <property type="match status" value="1"/>
</dbReference>
<dbReference type="InterPro" id="IPR017900">
    <property type="entry name" value="4Fe4S_Fe_S_CS"/>
</dbReference>
<dbReference type="PROSITE" id="PS00198">
    <property type="entry name" value="4FE4S_FER_1"/>
    <property type="match status" value="1"/>
</dbReference>